<dbReference type="InterPro" id="IPR001466">
    <property type="entry name" value="Beta-lactam-related"/>
</dbReference>
<proteinExistence type="predicted"/>
<dbReference type="Proteomes" id="UP001500618">
    <property type="component" value="Unassembled WGS sequence"/>
</dbReference>
<sequence length="349" mass="36485">MLDAAAAVLDAAVASRPPVFPSAVLVVARDGEPLLRHAVGDAVRFKVGGDLLPPQDRVPARTDTIYDLASVTKLFTAVVAVRMTERGLLDLAAPVVEYVPAFGTPAITVRMLLTHTSGLEPDLPLWRDWGSRQERLEAVLTRPPVNPPGGGHLYSDLNMITLGVVLEAVTGRRLDELVRDCVTGPLAMASTGFNPPAAVQDRVAATEDESYAGRGMVRGEVHDESSWALGGVSGHAGLFSTADDLATFGRAIVEGGGGILSEESARMLTVGGGEHGLGFELAAHRYMGALADTGAYGHTGFTGTSLVVDPASRAVVVLLTNRVHPDRRGPSVNPVRAAVGDIVAGALQR</sequence>
<reference evidence="3 4" key="1">
    <citation type="journal article" date="2019" name="Int. J. Syst. Evol. Microbiol.">
        <title>The Global Catalogue of Microorganisms (GCM) 10K type strain sequencing project: providing services to taxonomists for standard genome sequencing and annotation.</title>
        <authorList>
            <consortium name="The Broad Institute Genomics Platform"/>
            <consortium name="The Broad Institute Genome Sequencing Center for Infectious Disease"/>
            <person name="Wu L."/>
            <person name="Ma J."/>
        </authorList>
    </citation>
    <scope>NUCLEOTIDE SEQUENCE [LARGE SCALE GENOMIC DNA]</scope>
    <source>
        <strain evidence="3 4">JCM 14718</strain>
    </source>
</reference>
<dbReference type="SUPFAM" id="SSF56601">
    <property type="entry name" value="beta-lactamase/transpeptidase-like"/>
    <property type="match status" value="1"/>
</dbReference>
<organism evidence="3 4">
    <name type="scientific">Fodinicola feengrottensis</name>
    <dbReference type="NCBI Taxonomy" id="435914"/>
    <lineage>
        <taxon>Bacteria</taxon>
        <taxon>Bacillati</taxon>
        <taxon>Actinomycetota</taxon>
        <taxon>Actinomycetes</taxon>
        <taxon>Mycobacteriales</taxon>
        <taxon>Fodinicola</taxon>
    </lineage>
</organism>
<dbReference type="Gene3D" id="3.40.710.10">
    <property type="entry name" value="DD-peptidase/beta-lactamase superfamily"/>
    <property type="match status" value="1"/>
</dbReference>
<dbReference type="InterPro" id="IPR012338">
    <property type="entry name" value="Beta-lactam/transpept-like"/>
</dbReference>
<dbReference type="PANTHER" id="PTHR43283">
    <property type="entry name" value="BETA-LACTAMASE-RELATED"/>
    <property type="match status" value="1"/>
</dbReference>
<dbReference type="EMBL" id="BAAANY010000014">
    <property type="protein sequence ID" value="GAA1686476.1"/>
    <property type="molecule type" value="Genomic_DNA"/>
</dbReference>
<name>A0ABN2HE73_9ACTN</name>
<evidence type="ECO:0000313" key="3">
    <source>
        <dbReference type="EMBL" id="GAA1686476.1"/>
    </source>
</evidence>
<gene>
    <name evidence="3" type="ORF">GCM10009765_39950</name>
</gene>
<evidence type="ECO:0000259" key="2">
    <source>
        <dbReference type="Pfam" id="PF00144"/>
    </source>
</evidence>
<dbReference type="PANTHER" id="PTHR43283:SF11">
    <property type="entry name" value="BETA-LACTAMASE-RELATED DOMAIN-CONTAINING PROTEIN"/>
    <property type="match status" value="1"/>
</dbReference>
<accession>A0ABN2HE73</accession>
<keyword evidence="4" id="KW-1185">Reference proteome</keyword>
<dbReference type="RefSeq" id="WP_163570373.1">
    <property type="nucleotide sequence ID" value="NZ_BAAANY010000014.1"/>
</dbReference>
<feature type="domain" description="Beta-lactamase-related" evidence="2">
    <location>
        <begin position="20"/>
        <end position="339"/>
    </location>
</feature>
<comment type="caution">
    <text evidence="3">The sequence shown here is derived from an EMBL/GenBank/DDBJ whole genome shotgun (WGS) entry which is preliminary data.</text>
</comment>
<evidence type="ECO:0000313" key="4">
    <source>
        <dbReference type="Proteomes" id="UP001500618"/>
    </source>
</evidence>
<protein>
    <recommendedName>
        <fullName evidence="2">Beta-lactamase-related domain-containing protein</fullName>
    </recommendedName>
</protein>
<keyword evidence="1" id="KW-0378">Hydrolase</keyword>
<evidence type="ECO:0000256" key="1">
    <source>
        <dbReference type="ARBA" id="ARBA00022801"/>
    </source>
</evidence>
<dbReference type="Pfam" id="PF00144">
    <property type="entry name" value="Beta-lactamase"/>
    <property type="match status" value="1"/>
</dbReference>
<dbReference type="InterPro" id="IPR050789">
    <property type="entry name" value="Diverse_Enzym_Activities"/>
</dbReference>